<sequence length="229" mass="23360">MKASLLAPAIAAVLLGAGAVPAVAHEGPGSDEGRHTASASVATGVSPFLSQQRSVFTLAILLPVPTNHVHGVGTATVQLNSNNTARITVNATGLLDQAPHAMHIHAKGNGECPNASAAGIHNGRRAMSTTDGLPAYGPIGASLTLRGDTSPASALAVDRFPSTGTFHYSRTIQLTSDIAQQVRSDNAVVVVHGIDYNGNGRYDNVLGPSELDPAFPMEATAPALCGPLH</sequence>
<protein>
    <recommendedName>
        <fullName evidence="4">CHRD domain-containing protein</fullName>
    </recommendedName>
</protein>
<dbReference type="GO" id="GO:0046872">
    <property type="term" value="F:metal ion binding"/>
    <property type="evidence" value="ECO:0007669"/>
    <property type="project" value="InterPro"/>
</dbReference>
<organism evidence="3">
    <name type="scientific">Kitasatospora sp. CMC57</name>
    <dbReference type="NCBI Taxonomy" id="3231513"/>
    <lineage>
        <taxon>Bacteria</taxon>
        <taxon>Bacillati</taxon>
        <taxon>Actinomycetota</taxon>
        <taxon>Actinomycetes</taxon>
        <taxon>Kitasatosporales</taxon>
        <taxon>Streptomycetaceae</taxon>
        <taxon>Kitasatospora</taxon>
    </lineage>
</organism>
<dbReference type="Gene3D" id="2.60.40.200">
    <property type="entry name" value="Superoxide dismutase, copper/zinc binding domain"/>
    <property type="match status" value="1"/>
</dbReference>
<dbReference type="GO" id="GO:0006801">
    <property type="term" value="P:superoxide metabolic process"/>
    <property type="evidence" value="ECO:0007669"/>
    <property type="project" value="InterPro"/>
</dbReference>
<proteinExistence type="inferred from homology"/>
<dbReference type="SUPFAM" id="SSF49329">
    <property type="entry name" value="Cu,Zn superoxide dismutase-like"/>
    <property type="match status" value="1"/>
</dbReference>
<evidence type="ECO:0008006" key="4">
    <source>
        <dbReference type="Google" id="ProtNLM"/>
    </source>
</evidence>
<comment type="similarity">
    <text evidence="1">Belongs to the Cu-Zn superoxide dismutase family.</text>
</comment>
<keyword evidence="2" id="KW-0732">Signal</keyword>
<evidence type="ECO:0000256" key="2">
    <source>
        <dbReference type="SAM" id="SignalP"/>
    </source>
</evidence>
<feature type="signal peptide" evidence="2">
    <location>
        <begin position="1"/>
        <end position="24"/>
    </location>
</feature>
<dbReference type="RefSeq" id="WP_407986669.1">
    <property type="nucleotide sequence ID" value="NZ_AP035881.2"/>
</dbReference>
<reference evidence="3" key="1">
    <citation type="submission" date="2024-07" db="EMBL/GenBank/DDBJ databases">
        <title>Complete genome sequences of cellulolytic bacteria, Kitasatospora sp. CMC57 and Streptomyces sp. CMC78, isolated from Japanese agricultural soil.</title>
        <authorList>
            <person name="Hashimoto T."/>
            <person name="Ito M."/>
            <person name="Iwamoto M."/>
            <person name="Fukahori D."/>
            <person name="Shoda T."/>
            <person name="Sakoda M."/>
            <person name="Morohoshi T."/>
            <person name="Mitsuboshi M."/>
            <person name="Nishizawa T."/>
        </authorList>
    </citation>
    <scope>NUCLEOTIDE SEQUENCE</scope>
    <source>
        <strain evidence="3">CMC57</strain>
    </source>
</reference>
<feature type="chain" id="PRO_5044227663" description="CHRD domain-containing protein" evidence="2">
    <location>
        <begin position="25"/>
        <end position="229"/>
    </location>
</feature>
<dbReference type="EMBL" id="AP035881">
    <property type="protein sequence ID" value="BFP44069.1"/>
    <property type="molecule type" value="Genomic_DNA"/>
</dbReference>
<dbReference type="InterPro" id="IPR036423">
    <property type="entry name" value="SOD-like_Cu/Zn_dom_sf"/>
</dbReference>
<accession>A0AB33JRZ8</accession>
<name>A0AB33JRZ8_9ACTN</name>
<evidence type="ECO:0000256" key="1">
    <source>
        <dbReference type="ARBA" id="ARBA00010457"/>
    </source>
</evidence>
<dbReference type="AlphaFoldDB" id="A0AB33JRZ8"/>
<evidence type="ECO:0000313" key="3">
    <source>
        <dbReference type="EMBL" id="BFP44069.1"/>
    </source>
</evidence>
<gene>
    <name evidence="3" type="ORF">KCMC57_04370</name>
</gene>